<evidence type="ECO:0000256" key="2">
    <source>
        <dbReference type="SAM" id="Phobius"/>
    </source>
</evidence>
<comment type="caution">
    <text evidence="3">The sequence shown here is derived from an EMBL/GenBank/DDBJ whole genome shotgun (WGS) entry which is preliminary data.</text>
</comment>
<reference evidence="4" key="1">
    <citation type="journal article" date="2019" name="Int. J. Syst. Evol. Microbiol.">
        <title>The Global Catalogue of Microorganisms (GCM) 10K type strain sequencing project: providing services to taxonomists for standard genome sequencing and annotation.</title>
        <authorList>
            <consortium name="The Broad Institute Genomics Platform"/>
            <consortium name="The Broad Institute Genome Sequencing Center for Infectious Disease"/>
            <person name="Wu L."/>
            <person name="Ma J."/>
        </authorList>
    </citation>
    <scope>NUCLEOTIDE SEQUENCE [LARGE SCALE GENOMIC DNA]</scope>
    <source>
        <strain evidence="4">CCM 7756</strain>
    </source>
</reference>
<feature type="transmembrane region" description="Helical" evidence="2">
    <location>
        <begin position="35"/>
        <end position="57"/>
    </location>
</feature>
<gene>
    <name evidence="3" type="ORF">ACFOEO_06565</name>
</gene>
<keyword evidence="4" id="KW-1185">Reference proteome</keyword>
<dbReference type="EMBL" id="JBHRVQ010000001">
    <property type="protein sequence ID" value="MFC3388227.1"/>
    <property type="molecule type" value="Genomic_DNA"/>
</dbReference>
<accession>A0ABV7N523</accession>
<keyword evidence="2" id="KW-1133">Transmembrane helix</keyword>
<name>A0ABV7N523_9STAP</name>
<dbReference type="RefSeq" id="WP_380653374.1">
    <property type="nucleotide sequence ID" value="NZ_JBHRVQ010000001.1"/>
</dbReference>
<feature type="region of interest" description="Disordered" evidence="1">
    <location>
        <begin position="1"/>
        <end position="29"/>
    </location>
</feature>
<keyword evidence="2" id="KW-0472">Membrane</keyword>
<feature type="transmembrane region" description="Helical" evidence="2">
    <location>
        <begin position="102"/>
        <end position="120"/>
    </location>
</feature>
<protein>
    <submittedName>
        <fullName evidence="3">Uncharacterized protein</fullName>
    </submittedName>
</protein>
<evidence type="ECO:0000313" key="4">
    <source>
        <dbReference type="Proteomes" id="UP001595637"/>
    </source>
</evidence>
<proteinExistence type="predicted"/>
<sequence>MDNGTGEAKARREAAKHTGVEGSYEKKKRSGLTGCLIIAISLIVLIAVLGSCTGVFYGDEQDEEVTEDQGLLPKGADLDTSQLMFDSYTEITLETTKATLKVAFVVLIKLCHINHFFALVSEVYR</sequence>
<keyword evidence="2" id="KW-0812">Transmembrane</keyword>
<feature type="compositionally biased region" description="Basic and acidic residues" evidence="1">
    <location>
        <begin position="8"/>
        <end position="25"/>
    </location>
</feature>
<evidence type="ECO:0000313" key="3">
    <source>
        <dbReference type="EMBL" id="MFC3388227.1"/>
    </source>
</evidence>
<organism evidence="3 4">
    <name type="scientific">Salinicoccus sesuvii</name>
    <dbReference type="NCBI Taxonomy" id="868281"/>
    <lineage>
        <taxon>Bacteria</taxon>
        <taxon>Bacillati</taxon>
        <taxon>Bacillota</taxon>
        <taxon>Bacilli</taxon>
        <taxon>Bacillales</taxon>
        <taxon>Staphylococcaceae</taxon>
        <taxon>Salinicoccus</taxon>
    </lineage>
</organism>
<evidence type="ECO:0000256" key="1">
    <source>
        <dbReference type="SAM" id="MobiDB-lite"/>
    </source>
</evidence>
<dbReference type="Proteomes" id="UP001595637">
    <property type="component" value="Unassembled WGS sequence"/>
</dbReference>